<evidence type="ECO:0000256" key="1">
    <source>
        <dbReference type="ARBA" id="ARBA00022679"/>
    </source>
</evidence>
<dbReference type="EC" id="2.4.2.14" evidence="4"/>
<accession>A0A3B0UGM5</accession>
<dbReference type="PROSITE" id="PS51278">
    <property type="entry name" value="GATASE_TYPE_2"/>
    <property type="match status" value="1"/>
</dbReference>
<proteinExistence type="predicted"/>
<keyword evidence="4" id="KW-0328">Glycosyltransferase</keyword>
<dbReference type="EMBL" id="UOET01000483">
    <property type="protein sequence ID" value="VAW30171.1"/>
    <property type="molecule type" value="Genomic_DNA"/>
</dbReference>
<feature type="domain" description="Glutamine amidotransferase type-2" evidence="3">
    <location>
        <begin position="9"/>
        <end position="303"/>
    </location>
</feature>
<dbReference type="InterPro" id="IPR029057">
    <property type="entry name" value="PRTase-like"/>
</dbReference>
<evidence type="ECO:0000313" key="4">
    <source>
        <dbReference type="EMBL" id="VAW30171.1"/>
    </source>
</evidence>
<dbReference type="CDD" id="cd00352">
    <property type="entry name" value="Gn_AT_II"/>
    <property type="match status" value="1"/>
</dbReference>
<dbReference type="InterPro" id="IPR000836">
    <property type="entry name" value="PRTase_dom"/>
</dbReference>
<keyword evidence="2" id="KW-0315">Glutamine amidotransferase</keyword>
<dbReference type="Gene3D" id="3.60.20.10">
    <property type="entry name" value="Glutamine Phosphoribosylpyrophosphate, subunit 1, domain 1"/>
    <property type="match status" value="1"/>
</dbReference>
<dbReference type="GO" id="GO:0004044">
    <property type="term" value="F:amidophosphoribosyltransferase activity"/>
    <property type="evidence" value="ECO:0007669"/>
    <property type="project" value="UniProtKB-EC"/>
</dbReference>
<dbReference type="InterPro" id="IPR017932">
    <property type="entry name" value="GATase_2_dom"/>
</dbReference>
<dbReference type="AlphaFoldDB" id="A0A3B0UGM5"/>
<sequence>MSESIKHECGIALVRLLKPLEYYQGKYGSSLYGLQKLHLLMQKQHNRGQDGAGMACVKFDLPPGEKYINRIRSNSATPIKTIFSKVYDELETIRQQHPRRLDDVAWLKNNVAFIGELFLGHLRYGTYGGNNVKNLHPLKRANNWKTRNLLLAGNFNMTNNDELLEHLIELGQYPQETSDTITVLEKIGHFLDEENERLYRKLKKSGVSKKEATDEIINKLDLLPILSESAKRWDGGYVISGLLGHGDAFVMRDPAGIRPAYYYADDEIVVAASERPVIQTALNVPIEKIRELEPSHALIIRKNGELINEAFMEPLPKRACSFERIYFSRGTDKDIYLERKMLGKMLGNPVLEAIDYDLKNTVFSYIPNTASVAFQGLVEQVNEFFAEQIKGKILTEQGKLTKERLDVIFSNRPRIETIAVKDAKLRTFILTDKQRDDLVAHVYDVTYGVVRNNIDTLVVLDDSIVRGTTLKQSIIRILDRLHPKKILIVSSAPQICYPDCYGIDMARLGDFIAFRAAIDLLKEHHMENVINEVYAKAKAQENLPKEQVVNPVKEIYRPFAPQQISDKIAQLVTSPEVEAEVTVIYQSIENLHQAIPHHKGDWYFTGDYPTPGGNKVVNQAFINYVEGRNERAY</sequence>
<organism evidence="4">
    <name type="scientific">hydrothermal vent metagenome</name>
    <dbReference type="NCBI Taxonomy" id="652676"/>
    <lineage>
        <taxon>unclassified sequences</taxon>
        <taxon>metagenomes</taxon>
        <taxon>ecological metagenomes</taxon>
    </lineage>
</organism>
<protein>
    <submittedName>
        <fullName evidence="4">Amidophosphoribosyltransferase</fullName>
        <ecNumber evidence="4">2.4.2.14</ecNumber>
    </submittedName>
</protein>
<evidence type="ECO:0000256" key="2">
    <source>
        <dbReference type="ARBA" id="ARBA00022962"/>
    </source>
</evidence>
<dbReference type="SUPFAM" id="SSF53271">
    <property type="entry name" value="PRTase-like"/>
    <property type="match status" value="1"/>
</dbReference>
<gene>
    <name evidence="4" type="ORF">MNBD_BACTEROID07-1041</name>
</gene>
<keyword evidence="1 4" id="KW-0808">Transferase</keyword>
<reference evidence="4" key="1">
    <citation type="submission" date="2018-06" db="EMBL/GenBank/DDBJ databases">
        <authorList>
            <person name="Zhirakovskaya E."/>
        </authorList>
    </citation>
    <scope>NUCLEOTIDE SEQUENCE</scope>
</reference>
<name>A0A3B0UGM5_9ZZZZ</name>
<evidence type="ECO:0000259" key="3">
    <source>
        <dbReference type="PROSITE" id="PS51278"/>
    </source>
</evidence>
<dbReference type="InterPro" id="IPR029055">
    <property type="entry name" value="Ntn_hydrolases_N"/>
</dbReference>
<dbReference type="PANTHER" id="PTHR11907">
    <property type="entry name" value="AMIDOPHOSPHORIBOSYLTRANSFERASE"/>
    <property type="match status" value="1"/>
</dbReference>
<dbReference type="CDD" id="cd06223">
    <property type="entry name" value="PRTases_typeI"/>
    <property type="match status" value="1"/>
</dbReference>
<dbReference type="SUPFAM" id="SSF56235">
    <property type="entry name" value="N-terminal nucleophile aminohydrolases (Ntn hydrolases)"/>
    <property type="match status" value="1"/>
</dbReference>